<dbReference type="GO" id="GO:0001405">
    <property type="term" value="C:PAM complex, Tim23 associated import motor"/>
    <property type="evidence" value="ECO:0007669"/>
    <property type="project" value="TreeGrafter"/>
</dbReference>
<keyword evidence="5" id="KW-0175">Coiled coil</keyword>
<dbReference type="GO" id="GO:0000774">
    <property type="term" value="F:adenyl-nucleotide exchange factor activity"/>
    <property type="evidence" value="ECO:0007669"/>
    <property type="project" value="InterPro"/>
</dbReference>
<comment type="subcellular location">
    <subcellularLocation>
        <location evidence="3">Mitochondrion matrix</location>
    </subcellularLocation>
</comment>
<dbReference type="GO" id="GO:0042803">
    <property type="term" value="F:protein homodimerization activity"/>
    <property type="evidence" value="ECO:0007669"/>
    <property type="project" value="InterPro"/>
</dbReference>
<name>A0A1R2BB74_9CILI</name>
<keyword evidence="2 3" id="KW-0143">Chaperone</keyword>
<evidence type="ECO:0000256" key="5">
    <source>
        <dbReference type="SAM" id="Coils"/>
    </source>
</evidence>
<dbReference type="Gene3D" id="2.30.22.10">
    <property type="entry name" value="Head domain of nucleotide exchange factor GrpE"/>
    <property type="match status" value="1"/>
</dbReference>
<comment type="caution">
    <text evidence="6">The sequence shown here is derived from an EMBL/GenBank/DDBJ whole genome shotgun (WGS) entry which is preliminary data.</text>
</comment>
<sequence>MALSIACKKFVLRKYSICKRGFWGRQQMDEGETEKKYDMEMKDFDDRVRRLEIQSLWYKDLYAKAVDEQENMRKRLSKEIENAPSYAITKFAKEMLEVGDNLSRALENTKEEDINKDPEKTLKDLLEGVTMTKDILKGVYDKFHISEYCPIGEKFNPSLHEVTLEYEDKNKQTGSIGKVFANGFKIKDRILRVAKVGVVKN</sequence>
<comment type="function">
    <text evidence="3">Essential component of the PAM complex, a complex required for the translocation of transit peptide-containing proteins from the inner membrane into the mitochondrial matrix in an ATP-dependent manner.</text>
</comment>
<keyword evidence="7" id="KW-1185">Reference proteome</keyword>
<dbReference type="InterPro" id="IPR000740">
    <property type="entry name" value="GrpE"/>
</dbReference>
<proteinExistence type="inferred from homology"/>
<dbReference type="AlphaFoldDB" id="A0A1R2BB74"/>
<dbReference type="OrthoDB" id="201635at2759"/>
<dbReference type="GO" id="GO:0051087">
    <property type="term" value="F:protein-folding chaperone binding"/>
    <property type="evidence" value="ECO:0007669"/>
    <property type="project" value="InterPro"/>
</dbReference>
<evidence type="ECO:0000256" key="1">
    <source>
        <dbReference type="ARBA" id="ARBA00009054"/>
    </source>
</evidence>
<evidence type="ECO:0000313" key="7">
    <source>
        <dbReference type="Proteomes" id="UP000187209"/>
    </source>
</evidence>
<protein>
    <recommendedName>
        <fullName evidence="3">GrpE protein homolog</fullName>
    </recommendedName>
</protein>
<dbReference type="SUPFAM" id="SSF58014">
    <property type="entry name" value="Coiled-coil domain of nucleotide exchange factor GrpE"/>
    <property type="match status" value="1"/>
</dbReference>
<reference evidence="6 7" key="1">
    <citation type="submission" date="2016-11" db="EMBL/GenBank/DDBJ databases">
        <title>The macronuclear genome of Stentor coeruleus: a giant cell with tiny introns.</title>
        <authorList>
            <person name="Slabodnick M."/>
            <person name="Ruby J.G."/>
            <person name="Reiff S.B."/>
            <person name="Swart E.C."/>
            <person name="Gosai S."/>
            <person name="Prabakaran S."/>
            <person name="Witkowska E."/>
            <person name="Larue G.E."/>
            <person name="Fisher S."/>
            <person name="Freeman R.M."/>
            <person name="Gunawardena J."/>
            <person name="Chu W."/>
            <person name="Stover N.A."/>
            <person name="Gregory B.D."/>
            <person name="Nowacki M."/>
            <person name="Derisi J."/>
            <person name="Roy S.W."/>
            <person name="Marshall W.F."/>
            <person name="Sood P."/>
        </authorList>
    </citation>
    <scope>NUCLEOTIDE SEQUENCE [LARGE SCALE GENOMIC DNA]</scope>
    <source>
        <strain evidence="6">WM001</strain>
    </source>
</reference>
<evidence type="ECO:0000256" key="2">
    <source>
        <dbReference type="ARBA" id="ARBA00023186"/>
    </source>
</evidence>
<comment type="similarity">
    <text evidence="1 4">Belongs to the GrpE family.</text>
</comment>
<evidence type="ECO:0000313" key="6">
    <source>
        <dbReference type="EMBL" id="OMJ73925.1"/>
    </source>
</evidence>
<dbReference type="GO" id="GO:0006457">
    <property type="term" value="P:protein folding"/>
    <property type="evidence" value="ECO:0007669"/>
    <property type="project" value="InterPro"/>
</dbReference>
<dbReference type="SUPFAM" id="SSF51064">
    <property type="entry name" value="Head domain of nucleotide exchange factor GrpE"/>
    <property type="match status" value="1"/>
</dbReference>
<dbReference type="PRINTS" id="PR00773">
    <property type="entry name" value="GRPEPROTEIN"/>
</dbReference>
<dbReference type="PANTHER" id="PTHR21237:SF23">
    <property type="entry name" value="GRPE PROTEIN HOMOLOG, MITOCHONDRIAL"/>
    <property type="match status" value="1"/>
</dbReference>
<evidence type="ECO:0000256" key="4">
    <source>
        <dbReference type="RuleBase" id="RU004478"/>
    </source>
</evidence>
<dbReference type="PROSITE" id="PS01071">
    <property type="entry name" value="GRPE"/>
    <property type="match status" value="1"/>
</dbReference>
<dbReference type="GO" id="GO:0051082">
    <property type="term" value="F:unfolded protein binding"/>
    <property type="evidence" value="ECO:0007669"/>
    <property type="project" value="TreeGrafter"/>
</dbReference>
<dbReference type="InterPro" id="IPR013805">
    <property type="entry name" value="GrpE_CC"/>
</dbReference>
<gene>
    <name evidence="6" type="ORF">SteCoe_27267</name>
</gene>
<dbReference type="Pfam" id="PF01025">
    <property type="entry name" value="GrpE"/>
    <property type="match status" value="1"/>
</dbReference>
<organism evidence="6 7">
    <name type="scientific">Stentor coeruleus</name>
    <dbReference type="NCBI Taxonomy" id="5963"/>
    <lineage>
        <taxon>Eukaryota</taxon>
        <taxon>Sar</taxon>
        <taxon>Alveolata</taxon>
        <taxon>Ciliophora</taxon>
        <taxon>Postciliodesmatophora</taxon>
        <taxon>Heterotrichea</taxon>
        <taxon>Heterotrichida</taxon>
        <taxon>Stentoridae</taxon>
        <taxon>Stentor</taxon>
    </lineage>
</organism>
<dbReference type="Gene3D" id="3.90.20.20">
    <property type="match status" value="1"/>
</dbReference>
<keyword evidence="3" id="KW-0496">Mitochondrion</keyword>
<dbReference type="InterPro" id="IPR009012">
    <property type="entry name" value="GrpE_head"/>
</dbReference>
<dbReference type="EMBL" id="MPUH01000786">
    <property type="protein sequence ID" value="OMJ73925.1"/>
    <property type="molecule type" value="Genomic_DNA"/>
</dbReference>
<feature type="coiled-coil region" evidence="5">
    <location>
        <begin position="59"/>
        <end position="112"/>
    </location>
</feature>
<dbReference type="PANTHER" id="PTHR21237">
    <property type="entry name" value="GRPE PROTEIN"/>
    <property type="match status" value="1"/>
</dbReference>
<dbReference type="HAMAP" id="MF_01151">
    <property type="entry name" value="GrpE"/>
    <property type="match status" value="1"/>
</dbReference>
<dbReference type="GO" id="GO:0030150">
    <property type="term" value="P:protein import into mitochondrial matrix"/>
    <property type="evidence" value="ECO:0007669"/>
    <property type="project" value="TreeGrafter"/>
</dbReference>
<evidence type="ECO:0000256" key="3">
    <source>
        <dbReference type="RuleBase" id="RU000640"/>
    </source>
</evidence>
<accession>A0A1R2BB74</accession>
<dbReference type="Proteomes" id="UP000187209">
    <property type="component" value="Unassembled WGS sequence"/>
</dbReference>
<dbReference type="CDD" id="cd00446">
    <property type="entry name" value="GrpE"/>
    <property type="match status" value="1"/>
</dbReference>